<evidence type="ECO:0000313" key="10">
    <source>
        <dbReference type="Proteomes" id="UP001409585"/>
    </source>
</evidence>
<evidence type="ECO:0000259" key="7">
    <source>
        <dbReference type="PROSITE" id="PS50011"/>
    </source>
</evidence>
<evidence type="ECO:0000313" key="9">
    <source>
        <dbReference type="EMBL" id="GAA4949427.1"/>
    </source>
</evidence>
<dbReference type="SUPFAM" id="SSF81606">
    <property type="entry name" value="PP2C-like"/>
    <property type="match status" value="1"/>
</dbReference>
<dbReference type="CDD" id="cd14014">
    <property type="entry name" value="STKc_PknB_like"/>
    <property type="match status" value="1"/>
</dbReference>
<dbReference type="AlphaFoldDB" id="A0AAV3U5T9"/>
<keyword evidence="6" id="KW-0472">Membrane</keyword>
<dbReference type="InterPro" id="IPR000719">
    <property type="entry name" value="Prot_kinase_dom"/>
</dbReference>
<dbReference type="PROSITE" id="PS00109">
    <property type="entry name" value="PROTEIN_KINASE_TYR"/>
    <property type="match status" value="1"/>
</dbReference>
<keyword evidence="6" id="KW-0812">Transmembrane</keyword>
<organism evidence="9 10">
    <name type="scientific">Halioxenophilus aromaticivorans</name>
    <dbReference type="NCBI Taxonomy" id="1306992"/>
    <lineage>
        <taxon>Bacteria</taxon>
        <taxon>Pseudomonadati</taxon>
        <taxon>Pseudomonadota</taxon>
        <taxon>Gammaproteobacteria</taxon>
        <taxon>Alteromonadales</taxon>
        <taxon>Alteromonadaceae</taxon>
        <taxon>Halioxenophilus</taxon>
    </lineage>
</organism>
<sequence>MAVKLSVRVGQHSDKGRKPVNQDFYGVSIPPAPISTNKGMVIALADGISSSDVSQEASKAAVTSFIEDYCSTPESWSVKKSAHCVLNAINSWLHFQNQRSHFRYNLDRGYVCTFSGIIFKSATAHIFHIGDARVYQVLDTTLHQLTTDHRVQVSRDEHYLQRALGTSQFLEFDYHSITLQPGSLLFLATDGIYEYVTEADIASISRAHIDDLDKAAKELVDLAYLNGSDDNLTCQIVYIESIPDQSSEEVIETQTDLPFPPVMHARHKIDGYTIVRPLYNSARSHVYLAVDDKSQHEIVIKVPSNELQGDKKYLERFLLEEWIARRIDNAHVLKPAALDRSKQYFYVATEYIKGQTLAQWMVDNPTPRLDQVRAIVEQIARGLQAFHRLEMLHQDLRPENIMIDYTGTVQIIDFGATWVAGLEEISPTITRSEILGTAQYTAPEYFVGEFGTPQSDLFSLAVITYQMLSGRLPYGAKIARAQSRAAQKKLTYHSVTSDRRETPAWVDLTLRKALAIDPRKRYSQLSEFIYDLRQPNVKFVNQTKPPLIERNPLAFWQSLCAILAVIVIALVYHILST</sequence>
<evidence type="ECO:0000256" key="2">
    <source>
        <dbReference type="ARBA" id="ARBA00022679"/>
    </source>
</evidence>
<keyword evidence="6" id="KW-1133">Transmembrane helix</keyword>
<gene>
    <name evidence="9" type="ORF">GCM10025791_32050</name>
</gene>
<dbReference type="CDD" id="cd00143">
    <property type="entry name" value="PP2Cc"/>
    <property type="match status" value="1"/>
</dbReference>
<dbReference type="RefSeq" id="WP_345424548.1">
    <property type="nucleotide sequence ID" value="NZ_AP031496.1"/>
</dbReference>
<dbReference type="SMART" id="SM00331">
    <property type="entry name" value="PP2C_SIG"/>
    <property type="match status" value="1"/>
</dbReference>
<keyword evidence="5" id="KW-0067">ATP-binding</keyword>
<evidence type="ECO:0000256" key="1">
    <source>
        <dbReference type="ARBA" id="ARBA00022527"/>
    </source>
</evidence>
<accession>A0AAV3U5T9</accession>
<protein>
    <submittedName>
        <fullName evidence="9">Bifunctional protein-serine/threonine kinase/phosphatase</fullName>
    </submittedName>
</protein>
<evidence type="ECO:0000256" key="6">
    <source>
        <dbReference type="SAM" id="Phobius"/>
    </source>
</evidence>
<dbReference type="SUPFAM" id="SSF56112">
    <property type="entry name" value="Protein kinase-like (PK-like)"/>
    <property type="match status" value="1"/>
</dbReference>
<feature type="transmembrane region" description="Helical" evidence="6">
    <location>
        <begin position="554"/>
        <end position="575"/>
    </location>
</feature>
<keyword evidence="1" id="KW-0723">Serine/threonine-protein kinase</keyword>
<dbReference type="EMBL" id="BAABLX010000028">
    <property type="protein sequence ID" value="GAA4949427.1"/>
    <property type="molecule type" value="Genomic_DNA"/>
</dbReference>
<dbReference type="GO" id="GO:0004674">
    <property type="term" value="F:protein serine/threonine kinase activity"/>
    <property type="evidence" value="ECO:0007669"/>
    <property type="project" value="UniProtKB-KW"/>
</dbReference>
<comment type="caution">
    <text evidence="9">The sequence shown here is derived from an EMBL/GenBank/DDBJ whole genome shotgun (WGS) entry which is preliminary data.</text>
</comment>
<evidence type="ECO:0000256" key="4">
    <source>
        <dbReference type="ARBA" id="ARBA00022777"/>
    </source>
</evidence>
<dbReference type="Gene3D" id="1.10.510.10">
    <property type="entry name" value="Transferase(Phosphotransferase) domain 1"/>
    <property type="match status" value="1"/>
</dbReference>
<reference evidence="10" key="1">
    <citation type="journal article" date="2019" name="Int. J. Syst. Evol. Microbiol.">
        <title>The Global Catalogue of Microorganisms (GCM) 10K type strain sequencing project: providing services to taxonomists for standard genome sequencing and annotation.</title>
        <authorList>
            <consortium name="The Broad Institute Genomics Platform"/>
            <consortium name="The Broad Institute Genome Sequencing Center for Infectious Disease"/>
            <person name="Wu L."/>
            <person name="Ma J."/>
        </authorList>
    </citation>
    <scope>NUCLEOTIDE SEQUENCE [LARGE SCALE GENOMIC DNA]</scope>
    <source>
        <strain evidence="10">JCM 19134</strain>
    </source>
</reference>
<keyword evidence="4 9" id="KW-0418">Kinase</keyword>
<keyword evidence="3" id="KW-0547">Nucleotide-binding</keyword>
<dbReference type="SMART" id="SM00332">
    <property type="entry name" value="PP2Cc"/>
    <property type="match status" value="1"/>
</dbReference>
<dbReference type="InterPro" id="IPR036457">
    <property type="entry name" value="PPM-type-like_dom_sf"/>
</dbReference>
<dbReference type="PANTHER" id="PTHR24351">
    <property type="entry name" value="RIBOSOMAL PROTEIN S6 KINASE"/>
    <property type="match status" value="1"/>
</dbReference>
<evidence type="ECO:0000256" key="3">
    <source>
        <dbReference type="ARBA" id="ARBA00022741"/>
    </source>
</evidence>
<keyword evidence="10" id="KW-1185">Reference proteome</keyword>
<evidence type="ECO:0000259" key="8">
    <source>
        <dbReference type="PROSITE" id="PS51746"/>
    </source>
</evidence>
<evidence type="ECO:0000256" key="5">
    <source>
        <dbReference type="ARBA" id="ARBA00022840"/>
    </source>
</evidence>
<keyword evidence="2" id="KW-0808">Transferase</keyword>
<proteinExistence type="predicted"/>
<dbReference type="PROSITE" id="PS51746">
    <property type="entry name" value="PPM_2"/>
    <property type="match status" value="1"/>
</dbReference>
<dbReference type="InterPro" id="IPR008266">
    <property type="entry name" value="Tyr_kinase_AS"/>
</dbReference>
<dbReference type="Pfam" id="PF13672">
    <property type="entry name" value="PP2C_2"/>
    <property type="match status" value="1"/>
</dbReference>
<dbReference type="GO" id="GO:0005524">
    <property type="term" value="F:ATP binding"/>
    <property type="evidence" value="ECO:0007669"/>
    <property type="project" value="UniProtKB-KW"/>
</dbReference>
<dbReference type="PROSITE" id="PS50011">
    <property type="entry name" value="PROTEIN_KINASE_DOM"/>
    <property type="match status" value="1"/>
</dbReference>
<feature type="domain" description="PPM-type phosphatase" evidence="8">
    <location>
        <begin position="8"/>
        <end position="239"/>
    </location>
</feature>
<dbReference type="Proteomes" id="UP001409585">
    <property type="component" value="Unassembled WGS sequence"/>
</dbReference>
<dbReference type="Pfam" id="PF00069">
    <property type="entry name" value="Pkinase"/>
    <property type="match status" value="1"/>
</dbReference>
<dbReference type="Gene3D" id="3.60.40.10">
    <property type="entry name" value="PPM-type phosphatase domain"/>
    <property type="match status" value="1"/>
</dbReference>
<name>A0AAV3U5T9_9ALTE</name>
<dbReference type="InterPro" id="IPR011009">
    <property type="entry name" value="Kinase-like_dom_sf"/>
</dbReference>
<dbReference type="InterPro" id="IPR001932">
    <property type="entry name" value="PPM-type_phosphatase-like_dom"/>
</dbReference>
<feature type="domain" description="Protein kinase" evidence="7">
    <location>
        <begin position="272"/>
        <end position="537"/>
    </location>
</feature>
<dbReference type="Gene3D" id="3.30.200.20">
    <property type="entry name" value="Phosphorylase Kinase, domain 1"/>
    <property type="match status" value="1"/>
</dbReference>